<dbReference type="EMBL" id="KE525318">
    <property type="protein sequence ID" value="KFB46483.1"/>
    <property type="molecule type" value="Genomic_DNA"/>
</dbReference>
<name>A0A084W8D9_ANOSI</name>
<evidence type="ECO:0000313" key="1">
    <source>
        <dbReference type="EMBL" id="KFB46483.1"/>
    </source>
</evidence>
<evidence type="ECO:0000313" key="3">
    <source>
        <dbReference type="Proteomes" id="UP000030765"/>
    </source>
</evidence>
<protein>
    <submittedName>
        <fullName evidence="1 2">Uncharacterized protein</fullName>
    </submittedName>
</protein>
<dbReference type="VEuPathDB" id="VectorBase:ASIC014470"/>
<dbReference type="EnsemblMetazoa" id="ASIC014470-RA">
    <property type="protein sequence ID" value="ASIC014470-PA"/>
    <property type="gene ID" value="ASIC014470"/>
</dbReference>
<sequence>MLYESVVSIEVRNTEGKSLLTGTVGNYAQHSSSIQSTKHRKQFTVQRRSRLPIAAAHFRTELPQRVGLGTERYSGKARKAKKQHQNKWANI</sequence>
<keyword evidence="3" id="KW-1185">Reference proteome</keyword>
<organism evidence="1">
    <name type="scientific">Anopheles sinensis</name>
    <name type="common">Mosquito</name>
    <dbReference type="NCBI Taxonomy" id="74873"/>
    <lineage>
        <taxon>Eukaryota</taxon>
        <taxon>Metazoa</taxon>
        <taxon>Ecdysozoa</taxon>
        <taxon>Arthropoda</taxon>
        <taxon>Hexapoda</taxon>
        <taxon>Insecta</taxon>
        <taxon>Pterygota</taxon>
        <taxon>Neoptera</taxon>
        <taxon>Endopterygota</taxon>
        <taxon>Diptera</taxon>
        <taxon>Nematocera</taxon>
        <taxon>Culicoidea</taxon>
        <taxon>Culicidae</taxon>
        <taxon>Anophelinae</taxon>
        <taxon>Anopheles</taxon>
    </lineage>
</organism>
<dbReference type="EMBL" id="ATLV01021417">
    <property type="status" value="NOT_ANNOTATED_CDS"/>
    <property type="molecule type" value="Genomic_DNA"/>
</dbReference>
<proteinExistence type="predicted"/>
<dbReference type="Proteomes" id="UP000030765">
    <property type="component" value="Unassembled WGS sequence"/>
</dbReference>
<gene>
    <name evidence="1" type="ORF">ZHAS_00014470</name>
</gene>
<accession>A0A084W8D9</accession>
<reference evidence="2" key="2">
    <citation type="submission" date="2020-05" db="UniProtKB">
        <authorList>
            <consortium name="EnsemblMetazoa"/>
        </authorList>
    </citation>
    <scope>IDENTIFICATION</scope>
</reference>
<dbReference type="AlphaFoldDB" id="A0A084W8D9"/>
<evidence type="ECO:0000313" key="2">
    <source>
        <dbReference type="EnsemblMetazoa" id="ASIC014470-PA"/>
    </source>
</evidence>
<reference evidence="1 3" key="1">
    <citation type="journal article" date="2014" name="BMC Genomics">
        <title>Genome sequence of Anopheles sinensis provides insight into genetics basis of mosquito competence for malaria parasites.</title>
        <authorList>
            <person name="Zhou D."/>
            <person name="Zhang D."/>
            <person name="Ding G."/>
            <person name="Shi L."/>
            <person name="Hou Q."/>
            <person name="Ye Y."/>
            <person name="Xu Y."/>
            <person name="Zhou H."/>
            <person name="Xiong C."/>
            <person name="Li S."/>
            <person name="Yu J."/>
            <person name="Hong S."/>
            <person name="Yu X."/>
            <person name="Zou P."/>
            <person name="Chen C."/>
            <person name="Chang X."/>
            <person name="Wang W."/>
            <person name="Lv Y."/>
            <person name="Sun Y."/>
            <person name="Ma L."/>
            <person name="Shen B."/>
            <person name="Zhu C."/>
        </authorList>
    </citation>
    <scope>NUCLEOTIDE SEQUENCE [LARGE SCALE GENOMIC DNA]</scope>
</reference>